<evidence type="ECO:0000313" key="11">
    <source>
        <dbReference type="EMBL" id="KAK7789219.1"/>
    </source>
</evidence>
<evidence type="ECO:0000259" key="10">
    <source>
        <dbReference type="Pfam" id="PF00060"/>
    </source>
</evidence>
<keyword evidence="8" id="KW-0325">Glycoprotein</keyword>
<feature type="transmembrane region" description="Helical" evidence="9">
    <location>
        <begin position="113"/>
        <end position="138"/>
    </location>
</feature>
<gene>
    <name evidence="11" type="ORF">R5R35_007045</name>
</gene>
<dbReference type="AlphaFoldDB" id="A0AAN9V6E1"/>
<dbReference type="Gene3D" id="1.10.287.70">
    <property type="match status" value="1"/>
</dbReference>
<keyword evidence="5 9" id="KW-1133">Transmembrane helix</keyword>
<keyword evidence="3" id="KW-1003">Cell membrane</keyword>
<feature type="transmembrane region" description="Helical" evidence="9">
    <location>
        <begin position="375"/>
        <end position="399"/>
    </location>
</feature>
<dbReference type="EMBL" id="JAZDUA010000806">
    <property type="protein sequence ID" value="KAK7789219.1"/>
    <property type="molecule type" value="Genomic_DNA"/>
</dbReference>
<evidence type="ECO:0000256" key="8">
    <source>
        <dbReference type="ARBA" id="ARBA00023180"/>
    </source>
</evidence>
<name>A0AAN9V6E1_9ORTH</name>
<accession>A0AAN9V6E1</accession>
<feature type="transmembrane region" description="Helical" evidence="9">
    <location>
        <begin position="175"/>
        <end position="198"/>
    </location>
</feature>
<dbReference type="InterPro" id="IPR052192">
    <property type="entry name" value="Insect_Ionotropic_Sensory_Rcpt"/>
</dbReference>
<keyword evidence="4 9" id="KW-0812">Transmembrane</keyword>
<evidence type="ECO:0000256" key="7">
    <source>
        <dbReference type="ARBA" id="ARBA00023170"/>
    </source>
</evidence>
<evidence type="ECO:0000256" key="5">
    <source>
        <dbReference type="ARBA" id="ARBA00022989"/>
    </source>
</evidence>
<keyword evidence="7" id="KW-0675">Receptor</keyword>
<dbReference type="Proteomes" id="UP001378592">
    <property type="component" value="Unassembled WGS sequence"/>
</dbReference>
<organism evidence="11 12">
    <name type="scientific">Gryllus longicercus</name>
    <dbReference type="NCBI Taxonomy" id="2509291"/>
    <lineage>
        <taxon>Eukaryota</taxon>
        <taxon>Metazoa</taxon>
        <taxon>Ecdysozoa</taxon>
        <taxon>Arthropoda</taxon>
        <taxon>Hexapoda</taxon>
        <taxon>Insecta</taxon>
        <taxon>Pterygota</taxon>
        <taxon>Neoptera</taxon>
        <taxon>Polyneoptera</taxon>
        <taxon>Orthoptera</taxon>
        <taxon>Ensifera</taxon>
        <taxon>Gryllidea</taxon>
        <taxon>Grylloidea</taxon>
        <taxon>Gryllidae</taxon>
        <taxon>Gryllinae</taxon>
        <taxon>Gryllus</taxon>
    </lineage>
</organism>
<protein>
    <recommendedName>
        <fullName evidence="10">Ionotropic glutamate receptor C-terminal domain-containing protein</fullName>
    </recommendedName>
</protein>
<evidence type="ECO:0000256" key="4">
    <source>
        <dbReference type="ARBA" id="ARBA00022692"/>
    </source>
</evidence>
<evidence type="ECO:0000256" key="9">
    <source>
        <dbReference type="SAM" id="Phobius"/>
    </source>
</evidence>
<dbReference type="GO" id="GO:0015276">
    <property type="term" value="F:ligand-gated monoatomic ion channel activity"/>
    <property type="evidence" value="ECO:0007669"/>
    <property type="project" value="InterPro"/>
</dbReference>
<dbReference type="GO" id="GO:0050906">
    <property type="term" value="P:detection of stimulus involved in sensory perception"/>
    <property type="evidence" value="ECO:0007669"/>
    <property type="project" value="UniProtKB-ARBA"/>
</dbReference>
<evidence type="ECO:0000313" key="12">
    <source>
        <dbReference type="Proteomes" id="UP001378592"/>
    </source>
</evidence>
<comment type="similarity">
    <text evidence="2">Belongs to the glutamate-gated ion channel (TC 1.A.10.1) family.</text>
</comment>
<evidence type="ECO:0000256" key="2">
    <source>
        <dbReference type="ARBA" id="ARBA00008685"/>
    </source>
</evidence>
<comment type="caution">
    <text evidence="11">The sequence shown here is derived from an EMBL/GenBank/DDBJ whole genome shotgun (WGS) entry which is preliminary data.</text>
</comment>
<keyword evidence="6 9" id="KW-0472">Membrane</keyword>
<dbReference type="InterPro" id="IPR001320">
    <property type="entry name" value="Iontro_rcpt_C"/>
</dbReference>
<dbReference type="PANTHER" id="PTHR42643">
    <property type="entry name" value="IONOTROPIC RECEPTOR 20A-RELATED"/>
    <property type="match status" value="1"/>
</dbReference>
<dbReference type="Pfam" id="PF00060">
    <property type="entry name" value="Lig_chan"/>
    <property type="match status" value="1"/>
</dbReference>
<evidence type="ECO:0000256" key="1">
    <source>
        <dbReference type="ARBA" id="ARBA00004651"/>
    </source>
</evidence>
<dbReference type="SUPFAM" id="SSF53850">
    <property type="entry name" value="Periplasmic binding protein-like II"/>
    <property type="match status" value="1"/>
</dbReference>
<evidence type="ECO:0000256" key="6">
    <source>
        <dbReference type="ARBA" id="ARBA00023136"/>
    </source>
</evidence>
<feature type="domain" description="Ionotropic glutamate receptor C-terminal" evidence="10">
    <location>
        <begin position="143"/>
        <end position="213"/>
    </location>
</feature>
<comment type="subcellular location">
    <subcellularLocation>
        <location evidence="1">Cell membrane</location>
        <topology evidence="1">Multi-pass membrane protein</topology>
    </subcellularLocation>
</comment>
<evidence type="ECO:0000256" key="3">
    <source>
        <dbReference type="ARBA" id="ARBA00022475"/>
    </source>
</evidence>
<dbReference type="Gene3D" id="3.40.190.10">
    <property type="entry name" value="Periplasmic binding protein-like II"/>
    <property type="match status" value="1"/>
</dbReference>
<proteinExistence type="inferred from homology"/>
<dbReference type="GO" id="GO:0005886">
    <property type="term" value="C:plasma membrane"/>
    <property type="evidence" value="ECO:0007669"/>
    <property type="project" value="UniProtKB-SubCell"/>
</dbReference>
<sequence>MTKFFYAPYSFENGTWIKNLCFRGRDLCVRDTIVKHLNATLIEVKPKESGFGNVRRNGSATGLRAEVVYGRADIAFITRFLLPLKVQYFETTRVFEVGTYVGLVRRAPEVPEILKLVLAFEGPVWLALLATTLLFPLAWAGGRADLTKCVFLTWGVLVQQGIRLPSCGLRHRMCFLLWALFTLVLATAFVAAFTDLLVSRVRLKDVDTLDDFLARGLTLVIPGSLKERDFSERLRGRTRATTHDMGRALAQMSCAVGGCGPRRFEEVLLAPNVGLSGSRVSAEWAARLARFCAADGQPLLHLMREHLFSYLGAYEVRSGWPLLGAVDAATVALQEAGLPQRWEEYSEMRAQLDGLFAKAPTDGARRLAPAHLQAAVFLLAAGLAASVAVFAGEQFVWWWRQNVLKTTEKDRRDV</sequence>
<dbReference type="PANTHER" id="PTHR42643:SF38">
    <property type="entry name" value="IONOTROPIC RECEPTOR 100A"/>
    <property type="match status" value="1"/>
</dbReference>
<keyword evidence="12" id="KW-1185">Reference proteome</keyword>
<reference evidence="11 12" key="1">
    <citation type="submission" date="2024-03" db="EMBL/GenBank/DDBJ databases">
        <title>The genome assembly and annotation of the cricket Gryllus longicercus Weissman &amp; Gray.</title>
        <authorList>
            <person name="Szrajer S."/>
            <person name="Gray D."/>
            <person name="Ylla G."/>
        </authorList>
    </citation>
    <scope>NUCLEOTIDE SEQUENCE [LARGE SCALE GENOMIC DNA]</scope>
    <source>
        <strain evidence="11">DAG 2021-001</strain>
        <tissue evidence="11">Whole body minus gut</tissue>
    </source>
</reference>